<dbReference type="RefSeq" id="WP_006682035.1">
    <property type="nucleotide sequence ID" value="NZ_CAFB01000034.1"/>
</dbReference>
<sequence length="146" mass="16912">MRETRTLYEQDIVAWANEQAEFIRSGQFDLLDRAHIADEIEDVGKSERRELANRMAVLLAHLLKWQFQPGRRGASWQRTIKEQRRAIALHIQDTPSLCACLDNAHWLEAVWADAVAKATDETGLEQFPAFCPWMQEQILSQAFYPD</sequence>
<dbReference type="OrthoDB" id="425753at2"/>
<evidence type="ECO:0000313" key="2">
    <source>
        <dbReference type="Proteomes" id="UP000054051"/>
    </source>
</evidence>
<dbReference type="InterPro" id="IPR002636">
    <property type="entry name" value="DUF29"/>
</dbReference>
<dbReference type="Proteomes" id="UP000054051">
    <property type="component" value="Unassembled WGS sequence"/>
</dbReference>
<dbReference type="EMBL" id="CAFB01000034">
    <property type="protein sequence ID" value="CCD28749.1"/>
    <property type="molecule type" value="Genomic_DNA"/>
</dbReference>
<proteinExistence type="predicted"/>
<accession>G2J7K4</accession>
<dbReference type="Pfam" id="PF01724">
    <property type="entry name" value="DUF29"/>
    <property type="match status" value="1"/>
</dbReference>
<evidence type="ECO:0000313" key="1">
    <source>
        <dbReference type="EMBL" id="CCD28749.1"/>
    </source>
</evidence>
<protein>
    <recommendedName>
        <fullName evidence="3">DUF29 domain-containing protein</fullName>
    </recommendedName>
</protein>
<comment type="caution">
    <text evidence="1">The sequence shown here is derived from an EMBL/GenBank/DDBJ whole genome shotgun (WGS) entry which is preliminary data.</text>
</comment>
<dbReference type="PANTHER" id="PTHR34235">
    <property type="entry name" value="SLR1203 PROTEIN-RELATED"/>
    <property type="match status" value="1"/>
</dbReference>
<dbReference type="AlphaFoldDB" id="G2J7K4"/>
<evidence type="ECO:0008006" key="3">
    <source>
        <dbReference type="Google" id="ProtNLM"/>
    </source>
</evidence>
<dbReference type="Gene3D" id="1.20.1220.20">
    <property type="entry name" value="Uncharcterised protein PF01724"/>
    <property type="match status" value="1"/>
</dbReference>
<dbReference type="STRING" id="1070319.CAGGBEG34_180054"/>
<gene>
    <name evidence="1" type="ORF">CAGGBEG34_180054</name>
</gene>
<dbReference type="PANTHER" id="PTHR34235:SF4">
    <property type="entry name" value="SLR0291 PROTEIN"/>
    <property type="match status" value="1"/>
</dbReference>
<dbReference type="eggNOG" id="COG0639">
    <property type="taxonomic scope" value="Bacteria"/>
</dbReference>
<organism evidence="1 2">
    <name type="scientific">Candidatus Glomeribacter gigasporarum BEG34</name>
    <dbReference type="NCBI Taxonomy" id="1070319"/>
    <lineage>
        <taxon>Bacteria</taxon>
        <taxon>Pseudomonadati</taxon>
        <taxon>Pseudomonadota</taxon>
        <taxon>Betaproteobacteria</taxon>
        <taxon>Burkholderiales</taxon>
        <taxon>Burkholderiaceae</taxon>
        <taxon>Candidatus Glomeribacter</taxon>
    </lineage>
</organism>
<name>G2J7K4_9BURK</name>
<reference evidence="1 2" key="1">
    <citation type="submission" date="2011-08" db="EMBL/GenBank/DDBJ databases">
        <title>The genome of the obligate endobacterium of an arbuscular mycorrhizal fungus reveals an interphylum network of nutritional interactions.</title>
        <authorList>
            <person name="Ghignone S."/>
            <person name="Salvioli A."/>
            <person name="Anca I."/>
            <person name="Lumini E."/>
            <person name="Ortu G."/>
            <person name="Petiti L."/>
            <person name="Cruveiller S."/>
            <person name="Bianciotto V."/>
            <person name="Piffanelli P."/>
            <person name="Lanfranco L."/>
            <person name="Bonfante P."/>
        </authorList>
    </citation>
    <scope>NUCLEOTIDE SEQUENCE [LARGE SCALE GENOMIC DNA]</scope>
    <source>
        <strain evidence="1 2">BEG34</strain>
    </source>
</reference>
<keyword evidence="2" id="KW-1185">Reference proteome</keyword>